<dbReference type="EMBL" id="PDKW01000043">
    <property type="protein sequence ID" value="PGH54216.1"/>
    <property type="molecule type" value="Genomic_DNA"/>
</dbReference>
<comment type="caution">
    <text evidence="1">The sequence shown here is derived from an EMBL/GenBank/DDBJ whole genome shotgun (WGS) entry which is preliminary data.</text>
</comment>
<evidence type="ECO:0000313" key="2">
    <source>
        <dbReference type="Proteomes" id="UP000225379"/>
    </source>
</evidence>
<dbReference type="AlphaFoldDB" id="A0A2B8B673"/>
<keyword evidence="2" id="KW-1185">Reference proteome</keyword>
<dbReference type="RefSeq" id="WP_098740257.1">
    <property type="nucleotide sequence ID" value="NZ_PDKW01000043.1"/>
</dbReference>
<accession>A0A2B8B673</accession>
<gene>
    <name evidence="1" type="ORF">CRT60_30885</name>
</gene>
<reference evidence="2" key="1">
    <citation type="submission" date="2017-10" db="EMBL/GenBank/DDBJ databases">
        <authorList>
            <person name="Kravchenko I.K."/>
            <person name="Grouzdev D.S."/>
        </authorList>
    </citation>
    <scope>NUCLEOTIDE SEQUENCE [LARGE SCALE GENOMIC DNA]</scope>
    <source>
        <strain evidence="2">B2</strain>
    </source>
</reference>
<dbReference type="OrthoDB" id="7306054at2"/>
<name>A0A2B8B673_9PROT</name>
<sequence>MTATPPVHPVPARPILIRSLGDALAAARAAEPAGTGLTLMAPPAGGALWLLGVLERVRRSHPGLASTGLLDCGDRAGEAQGALAAGVPALLFTGHPQAADRLAAIAAAHGATLLTRCPPLLDLAAESRGSDRAERLEALCRDWLARAEG</sequence>
<evidence type="ECO:0000313" key="1">
    <source>
        <dbReference type="EMBL" id="PGH54216.1"/>
    </source>
</evidence>
<dbReference type="Proteomes" id="UP000225379">
    <property type="component" value="Unassembled WGS sequence"/>
</dbReference>
<organism evidence="1 2">
    <name type="scientific">Azospirillum palustre</name>
    <dbReference type="NCBI Taxonomy" id="2044885"/>
    <lineage>
        <taxon>Bacteria</taxon>
        <taxon>Pseudomonadati</taxon>
        <taxon>Pseudomonadota</taxon>
        <taxon>Alphaproteobacteria</taxon>
        <taxon>Rhodospirillales</taxon>
        <taxon>Azospirillaceae</taxon>
        <taxon>Azospirillum</taxon>
    </lineage>
</organism>
<proteinExistence type="predicted"/>
<protein>
    <submittedName>
        <fullName evidence="1">Uncharacterized protein</fullName>
    </submittedName>
</protein>